<dbReference type="Gene3D" id="3.40.50.720">
    <property type="entry name" value="NAD(P)-binding Rossmann-like Domain"/>
    <property type="match status" value="1"/>
</dbReference>
<organism evidence="3 4">
    <name type="scientific">Weizmannia acidilactici</name>
    <dbReference type="NCBI Taxonomy" id="2607726"/>
    <lineage>
        <taxon>Bacteria</taxon>
        <taxon>Bacillati</taxon>
        <taxon>Bacillota</taxon>
        <taxon>Bacilli</taxon>
        <taxon>Bacillales</taxon>
        <taxon>Bacillaceae</taxon>
        <taxon>Heyndrickxia</taxon>
    </lineage>
</organism>
<dbReference type="GO" id="GO:0016779">
    <property type="term" value="F:nucleotidyltransferase activity"/>
    <property type="evidence" value="ECO:0007669"/>
    <property type="project" value="UniProtKB-KW"/>
</dbReference>
<dbReference type="RefSeq" id="WP_151679379.1">
    <property type="nucleotide sequence ID" value="NZ_BKZP01000007.1"/>
</dbReference>
<dbReference type="Proteomes" id="UP000391919">
    <property type="component" value="Unassembled WGS sequence"/>
</dbReference>
<comment type="similarity">
    <text evidence="1">Belongs to the HesA/MoeB/ThiF family.</text>
</comment>
<dbReference type="SUPFAM" id="SSF69572">
    <property type="entry name" value="Activating enzymes of the ubiquitin-like proteins"/>
    <property type="match status" value="1"/>
</dbReference>
<keyword evidence="3" id="KW-0808">Transferase</keyword>
<dbReference type="Pfam" id="PF00899">
    <property type="entry name" value="ThiF"/>
    <property type="match status" value="1"/>
</dbReference>
<comment type="caution">
    <text evidence="3">The sequence shown here is derived from an EMBL/GenBank/DDBJ whole genome shotgun (WGS) entry which is preliminary data.</text>
</comment>
<dbReference type="InterPro" id="IPR035985">
    <property type="entry name" value="Ubiquitin-activating_enz"/>
</dbReference>
<dbReference type="GO" id="GO:0008641">
    <property type="term" value="F:ubiquitin-like modifier activating enzyme activity"/>
    <property type="evidence" value="ECO:0007669"/>
    <property type="project" value="InterPro"/>
</dbReference>
<dbReference type="InterPro" id="IPR000594">
    <property type="entry name" value="ThiF_NAD_FAD-bd"/>
</dbReference>
<keyword evidence="3" id="KW-0548">Nucleotidyltransferase</keyword>
<protein>
    <submittedName>
        <fullName evidence="3">Thiazole biosynthesis adenylyltransferase ThiF</fullName>
    </submittedName>
</protein>
<dbReference type="FunFam" id="3.40.50.720:FF:000080">
    <property type="entry name" value="Thiazole biosynthesis adenylyltransferase ThiF"/>
    <property type="match status" value="1"/>
</dbReference>
<dbReference type="InterPro" id="IPR045886">
    <property type="entry name" value="ThiF/MoeB/HesA"/>
</dbReference>
<sequence length="333" mass="37207">MERYSRQMLFAPIGKEGQEKISGSHVLIVGVGALGSANAESLTRAGVGKITLVDRDYVDETNLQRQSLFSEQDVRDNLPKAVAAKKRLEAVNRDVNIRAYCIDAFDPKLITILEEGVDVIIDGTDNFETRFYLNDLAMKYRIPWVYGSCVGSYGVSFPIIPGQTPCFRCMIGHLPAYQMTCDTVGIIAPAVQMTAAYQTAEAMKLLVGGKVRDTVAVFDLWKNDHHFFKAEKLKKLDCPSCGEHPVYPALNEKSSVDVLCGRDTVHIRHTGEFHLENMAQQMKAGGADVKYNGYLMITELEGHRVVLFPDGRMLIHGTKNRMEARSLYQKYFA</sequence>
<gene>
    <name evidence="3" type="ORF">BpJC7_07320</name>
</gene>
<reference evidence="3 4" key="1">
    <citation type="submission" date="2019-09" db="EMBL/GenBank/DDBJ databases">
        <title>Draft genome sequence of Bacillus sp. JC-7.</title>
        <authorList>
            <person name="Tanaka N."/>
            <person name="Shiwa Y."/>
            <person name="Fujita N."/>
            <person name="Tanasupawat S."/>
        </authorList>
    </citation>
    <scope>NUCLEOTIDE SEQUENCE [LARGE SCALE GENOMIC DNA]</scope>
    <source>
        <strain evidence="3 4">JC-7</strain>
    </source>
</reference>
<accession>A0A5J4JDP3</accession>
<name>A0A5J4JDP3_9BACI</name>
<dbReference type="PANTHER" id="PTHR10953">
    <property type="entry name" value="UBIQUITIN-ACTIVATING ENZYME E1"/>
    <property type="match status" value="1"/>
</dbReference>
<evidence type="ECO:0000313" key="4">
    <source>
        <dbReference type="Proteomes" id="UP000391919"/>
    </source>
</evidence>
<dbReference type="EMBL" id="BKZQ01000006">
    <property type="protein sequence ID" value="GER69429.1"/>
    <property type="molecule type" value="Genomic_DNA"/>
</dbReference>
<keyword evidence="4" id="KW-1185">Reference proteome</keyword>
<dbReference type="GO" id="GO:0005829">
    <property type="term" value="C:cytosol"/>
    <property type="evidence" value="ECO:0007669"/>
    <property type="project" value="TreeGrafter"/>
</dbReference>
<dbReference type="PANTHER" id="PTHR10953:SF102">
    <property type="entry name" value="ADENYLYLTRANSFERASE AND SULFURTRANSFERASE MOCS3"/>
    <property type="match status" value="1"/>
</dbReference>
<dbReference type="AlphaFoldDB" id="A0A5J4JDP3"/>
<evidence type="ECO:0000313" key="3">
    <source>
        <dbReference type="EMBL" id="GER69429.1"/>
    </source>
</evidence>
<evidence type="ECO:0000259" key="2">
    <source>
        <dbReference type="Pfam" id="PF00899"/>
    </source>
</evidence>
<evidence type="ECO:0000256" key="1">
    <source>
        <dbReference type="ARBA" id="ARBA00009919"/>
    </source>
</evidence>
<dbReference type="GO" id="GO:0004792">
    <property type="term" value="F:thiosulfate-cyanide sulfurtransferase activity"/>
    <property type="evidence" value="ECO:0007669"/>
    <property type="project" value="TreeGrafter"/>
</dbReference>
<dbReference type="CDD" id="cd00757">
    <property type="entry name" value="ThiF_MoeB_HesA_family"/>
    <property type="match status" value="1"/>
</dbReference>
<proteinExistence type="inferred from homology"/>
<feature type="domain" description="THIF-type NAD/FAD binding fold" evidence="2">
    <location>
        <begin position="4"/>
        <end position="239"/>
    </location>
</feature>
<dbReference type="GO" id="GO:0008146">
    <property type="term" value="F:sulfotransferase activity"/>
    <property type="evidence" value="ECO:0007669"/>
    <property type="project" value="TreeGrafter"/>
</dbReference>